<keyword evidence="8" id="KW-0865">Zymogen</keyword>
<dbReference type="InterPro" id="IPR034176">
    <property type="entry name" value="Peptidases_S8_13"/>
</dbReference>
<name>N1V7V5_9MICC</name>
<gene>
    <name evidence="15" type="ORF">D477_010386</name>
</gene>
<evidence type="ECO:0000256" key="3">
    <source>
        <dbReference type="ARBA" id="ARBA00022525"/>
    </source>
</evidence>
<comment type="caution">
    <text evidence="15">The sequence shown here is derived from an EMBL/GenBank/DDBJ whole genome shotgun (WGS) entry which is preliminary data.</text>
</comment>
<evidence type="ECO:0000256" key="2">
    <source>
        <dbReference type="ARBA" id="ARBA00011073"/>
    </source>
</evidence>
<organism evidence="15 16">
    <name type="scientific">Arthrobacter crystallopoietes BAB-32</name>
    <dbReference type="NCBI Taxonomy" id="1246476"/>
    <lineage>
        <taxon>Bacteria</taxon>
        <taxon>Bacillati</taxon>
        <taxon>Actinomycetota</taxon>
        <taxon>Actinomycetes</taxon>
        <taxon>Micrococcales</taxon>
        <taxon>Micrococcaceae</taxon>
        <taxon>Crystallibacter</taxon>
    </lineage>
</organism>
<feature type="compositionally biased region" description="Pro residues" evidence="11">
    <location>
        <begin position="489"/>
        <end position="507"/>
    </location>
</feature>
<dbReference type="CDD" id="cd07496">
    <property type="entry name" value="Peptidases_S8_13"/>
    <property type="match status" value="1"/>
</dbReference>
<keyword evidence="6 9" id="KW-0378">Hydrolase</keyword>
<evidence type="ECO:0000256" key="4">
    <source>
        <dbReference type="ARBA" id="ARBA00022670"/>
    </source>
</evidence>
<feature type="region of interest" description="Disordered" evidence="11">
    <location>
        <begin position="192"/>
        <end position="231"/>
    </location>
</feature>
<evidence type="ECO:0000259" key="13">
    <source>
        <dbReference type="Pfam" id="PF00082"/>
    </source>
</evidence>
<dbReference type="AlphaFoldDB" id="N1V7V5"/>
<evidence type="ECO:0000256" key="7">
    <source>
        <dbReference type="ARBA" id="ARBA00022825"/>
    </source>
</evidence>
<keyword evidence="4 9" id="KW-0645">Protease</keyword>
<dbReference type="Proteomes" id="UP000010729">
    <property type="component" value="Unassembled WGS sequence"/>
</dbReference>
<dbReference type="GO" id="GO:0006508">
    <property type="term" value="P:proteolysis"/>
    <property type="evidence" value="ECO:0007669"/>
    <property type="project" value="UniProtKB-KW"/>
</dbReference>
<proteinExistence type="inferred from homology"/>
<keyword evidence="16" id="KW-1185">Reference proteome</keyword>
<reference evidence="15 16" key="1">
    <citation type="journal article" date="2013" name="Genome Announc.">
        <title>Draft Genome Sequence of Arthrobacter crystallopoietes Strain BAB-32, Revealing Genes for Bioremediation.</title>
        <authorList>
            <person name="Joshi M.N."/>
            <person name="Pandit A.S."/>
            <person name="Sharma A."/>
            <person name="Pandya R.V."/>
            <person name="Desai S.M."/>
            <person name="Saxena A.K."/>
            <person name="Bagatharia S.B."/>
        </authorList>
    </citation>
    <scope>NUCLEOTIDE SEQUENCE [LARGE SCALE GENOMIC DNA]</scope>
    <source>
        <strain evidence="15 16">BAB-32</strain>
    </source>
</reference>
<dbReference type="SUPFAM" id="SSF52743">
    <property type="entry name" value="Subtilisin-like"/>
    <property type="match status" value="1"/>
</dbReference>
<dbReference type="PROSITE" id="PS51892">
    <property type="entry name" value="SUBTILASE"/>
    <property type="match status" value="1"/>
</dbReference>
<dbReference type="EMBL" id="ANPE02000122">
    <property type="protein sequence ID" value="EMY34303.1"/>
    <property type="molecule type" value="Genomic_DNA"/>
</dbReference>
<feature type="chain" id="PRO_5004113363" evidence="12">
    <location>
        <begin position="34"/>
        <end position="774"/>
    </location>
</feature>
<dbReference type="PANTHER" id="PTHR43806">
    <property type="entry name" value="PEPTIDASE S8"/>
    <property type="match status" value="1"/>
</dbReference>
<dbReference type="InterPro" id="IPR050131">
    <property type="entry name" value="Peptidase_S8_subtilisin-like"/>
</dbReference>
<dbReference type="InterPro" id="IPR000209">
    <property type="entry name" value="Peptidase_S8/S53_dom"/>
</dbReference>
<keyword evidence="3" id="KW-0964">Secreted</keyword>
<feature type="active site" description="Charge relay system" evidence="9">
    <location>
        <position position="411"/>
    </location>
</feature>
<dbReference type="PANTHER" id="PTHR43806:SF11">
    <property type="entry name" value="CEREVISIN-RELATED"/>
    <property type="match status" value="1"/>
</dbReference>
<feature type="compositionally biased region" description="Low complexity" evidence="11">
    <location>
        <begin position="471"/>
        <end position="488"/>
    </location>
</feature>
<evidence type="ECO:0000313" key="15">
    <source>
        <dbReference type="EMBL" id="EMY34303.1"/>
    </source>
</evidence>
<dbReference type="InterPro" id="IPR006311">
    <property type="entry name" value="TAT_signal"/>
</dbReference>
<evidence type="ECO:0000256" key="10">
    <source>
        <dbReference type="RuleBase" id="RU003355"/>
    </source>
</evidence>
<comment type="similarity">
    <text evidence="2 9 10">Belongs to the peptidase S8 family.</text>
</comment>
<evidence type="ECO:0000256" key="6">
    <source>
        <dbReference type="ARBA" id="ARBA00022801"/>
    </source>
</evidence>
<dbReference type="InterPro" id="IPR036852">
    <property type="entry name" value="Peptidase_S8/S53_dom_sf"/>
</dbReference>
<protein>
    <submittedName>
        <fullName evidence="15">Serine protease</fullName>
    </submittedName>
</protein>
<dbReference type="PROSITE" id="PS51318">
    <property type="entry name" value="TAT"/>
    <property type="match status" value="1"/>
</dbReference>
<evidence type="ECO:0000256" key="12">
    <source>
        <dbReference type="SAM" id="SignalP"/>
    </source>
</evidence>
<evidence type="ECO:0000259" key="14">
    <source>
        <dbReference type="Pfam" id="PF22148"/>
    </source>
</evidence>
<feature type="compositionally biased region" description="Basic and acidic residues" evidence="11">
    <location>
        <begin position="197"/>
        <end position="212"/>
    </location>
</feature>
<dbReference type="RefSeq" id="WP_005268914.1">
    <property type="nucleotide sequence ID" value="NZ_ANPE02000122.1"/>
</dbReference>
<comment type="subcellular location">
    <subcellularLocation>
        <location evidence="1">Secreted</location>
    </subcellularLocation>
</comment>
<dbReference type="FunFam" id="3.40.50.200:FF:000022">
    <property type="entry name" value="Extracellular protease"/>
    <property type="match status" value="1"/>
</dbReference>
<feature type="active site" description="Charge relay system" evidence="9">
    <location>
        <position position="231"/>
    </location>
</feature>
<evidence type="ECO:0000256" key="8">
    <source>
        <dbReference type="ARBA" id="ARBA00023145"/>
    </source>
</evidence>
<feature type="signal peptide" evidence="12">
    <location>
        <begin position="1"/>
        <end position="33"/>
    </location>
</feature>
<dbReference type="InterPro" id="IPR054399">
    <property type="entry name" value="Fervidolysin-like_N_prodom"/>
</dbReference>
<dbReference type="PROSITE" id="PS00136">
    <property type="entry name" value="SUBTILASE_ASP"/>
    <property type="match status" value="1"/>
</dbReference>
<dbReference type="PROSITE" id="PS00138">
    <property type="entry name" value="SUBTILASE_SER"/>
    <property type="match status" value="1"/>
</dbReference>
<evidence type="ECO:0000256" key="9">
    <source>
        <dbReference type="PROSITE-ProRule" id="PRU01240"/>
    </source>
</evidence>
<feature type="domain" description="Fervidolysin-like N-terminal prodomain" evidence="14">
    <location>
        <begin position="51"/>
        <end position="124"/>
    </location>
</feature>
<evidence type="ECO:0000256" key="1">
    <source>
        <dbReference type="ARBA" id="ARBA00004613"/>
    </source>
</evidence>
<dbReference type="Pfam" id="PF22148">
    <property type="entry name" value="Fervidolysin_NPro-like"/>
    <property type="match status" value="1"/>
</dbReference>
<feature type="region of interest" description="Disordered" evidence="11">
    <location>
        <begin position="471"/>
        <end position="512"/>
    </location>
</feature>
<dbReference type="InterPro" id="IPR023827">
    <property type="entry name" value="Peptidase_S8_Asp-AS"/>
</dbReference>
<dbReference type="Gene3D" id="3.40.50.200">
    <property type="entry name" value="Peptidase S8/S53 domain"/>
    <property type="match status" value="1"/>
</dbReference>
<feature type="active site" description="Charge relay system" evidence="9">
    <location>
        <position position="172"/>
    </location>
</feature>
<dbReference type="InterPro" id="IPR022398">
    <property type="entry name" value="Peptidase_S8_His-AS"/>
</dbReference>
<dbReference type="PROSITE" id="PS00137">
    <property type="entry name" value="SUBTILASE_HIS"/>
    <property type="match status" value="1"/>
</dbReference>
<evidence type="ECO:0000313" key="16">
    <source>
        <dbReference type="Proteomes" id="UP000010729"/>
    </source>
</evidence>
<keyword evidence="7 9" id="KW-0720">Serine protease</keyword>
<dbReference type="GO" id="GO:0005576">
    <property type="term" value="C:extracellular region"/>
    <property type="evidence" value="ECO:0007669"/>
    <property type="project" value="UniProtKB-SubCell"/>
</dbReference>
<evidence type="ECO:0000256" key="11">
    <source>
        <dbReference type="SAM" id="MobiDB-lite"/>
    </source>
</evidence>
<evidence type="ECO:0000256" key="5">
    <source>
        <dbReference type="ARBA" id="ARBA00022729"/>
    </source>
</evidence>
<dbReference type="InterPro" id="IPR023828">
    <property type="entry name" value="Peptidase_S8_Ser-AS"/>
</dbReference>
<dbReference type="Pfam" id="PF00082">
    <property type="entry name" value="Peptidase_S8"/>
    <property type="match status" value="1"/>
</dbReference>
<feature type="domain" description="Peptidase S8/S53" evidence="13">
    <location>
        <begin position="163"/>
        <end position="458"/>
    </location>
</feature>
<keyword evidence="5 12" id="KW-0732">Signal</keyword>
<dbReference type="Gene3D" id="2.60.40.2700">
    <property type="match status" value="3"/>
</dbReference>
<accession>N1V7V5</accession>
<sequence length="774" mass="78237">MSLILRRKILSGAATATAAAMLGASLFTSPAAAAEQPGQTAYEQPEPTAGTDRIIVKFKDRAGSAARAKAYGRAAKELGLPVRELRTTATGAAVVETGQELDAADAQTLATELESDPAVDYAEPDIMMHPAATGPDPYYPKQWDLQDRATGLNAPAAWNTTEGAGQVVAVVDTGITPHADLDQNILPGYDMITSPDIGRDGNGRDSNPRDEGDWYDAGQCGSTSSSRSSWHGTHVAGTVAAVRNNAIGVSGAAPAAKVVPVRALGSCGGYMSDISDAVIWSAGGSLSGVPANANPADVVNLSLGGSGTCSVTFQSAIDKANALGAPVVVAAGNENTDVAKSTPANCANVITVAASGREGNRAPYSNYGSQVDVTAPGGDISSGSANGILSTFNTGTSVPSTASYAYMQGTSMAAPHVAATAALMLATNPALTPAQIEERLKATVRPGPGNCSQGCGAGLVDAAAAVKAAGAAPSAPAPEQSSAEEPVSAPAPVPAQEPLPSPAPQPTPTLQVATPSITGTAAVGRTLAANSGIWGPAPVTLSYQWHRSGSPIAGATTPSYTLAAADQGASLTVRVTGTKSGYTTATRESAATAPVAAGTLATSAPSISGTLKAGYTLTANLGTWTAGTTLRYQWYRGTSAISGATGRTYVLSGYDAGKRMSVKVTGSKPGYTTAVRYSAQTAAVAKGTLKTSAPSISGTTKAGYSLTASPGTWTAGTTLRYQWYRSGRAISGATASTYRLVSLDRYDTIKVRVTGYKTGYTTASRDSYSTAKIR</sequence>
<dbReference type="InterPro" id="IPR015500">
    <property type="entry name" value="Peptidase_S8_subtilisin-rel"/>
</dbReference>
<dbReference type="PRINTS" id="PR00723">
    <property type="entry name" value="SUBTILISIN"/>
</dbReference>
<dbReference type="GO" id="GO:0004252">
    <property type="term" value="F:serine-type endopeptidase activity"/>
    <property type="evidence" value="ECO:0007669"/>
    <property type="project" value="UniProtKB-UniRule"/>
</dbReference>